<gene>
    <name evidence="2" type="ORF">U27_05359</name>
</gene>
<feature type="transmembrane region" description="Helical" evidence="1">
    <location>
        <begin position="39"/>
        <end position="59"/>
    </location>
</feature>
<proteinExistence type="predicted"/>
<sequence>MASIDWEKLGGQLNMLILVGLITLIGQKIGYGISPLKALPGMIVIVLICLAALALKRLIPLKIPAFAYASLIALVLTMPWLPTSAIILKYTNEVNFLGTTTPILAYAGISIGLQVLEIKRISWKLVLVAFLVFLGTFFGSAIVAQIILKLQGLI</sequence>
<feature type="transmembrane region" description="Helical" evidence="1">
    <location>
        <begin position="94"/>
        <end position="113"/>
    </location>
</feature>
<keyword evidence="1" id="KW-0472">Membrane</keyword>
<feature type="transmembrane region" description="Helical" evidence="1">
    <location>
        <begin position="125"/>
        <end position="148"/>
    </location>
</feature>
<dbReference type="HOGENOM" id="CLU_132472_1_0_0"/>
<keyword evidence="3" id="KW-1185">Reference proteome</keyword>
<organism evidence="2">
    <name type="scientific">Vecturithrix granuli</name>
    <dbReference type="NCBI Taxonomy" id="1499967"/>
    <lineage>
        <taxon>Bacteria</taxon>
        <taxon>Candidatus Moduliflexota</taxon>
        <taxon>Candidatus Vecturitrichia</taxon>
        <taxon>Candidatus Vecturitrichales</taxon>
        <taxon>Candidatus Vecturitrichaceae</taxon>
        <taxon>Candidatus Vecturithrix</taxon>
    </lineage>
</organism>
<feature type="transmembrane region" description="Helical" evidence="1">
    <location>
        <begin position="12"/>
        <end position="33"/>
    </location>
</feature>
<feature type="transmembrane region" description="Helical" evidence="1">
    <location>
        <begin position="66"/>
        <end position="88"/>
    </location>
</feature>
<dbReference type="STRING" id="1499967.U27_05359"/>
<dbReference type="AlphaFoldDB" id="A0A081C1D0"/>
<evidence type="ECO:0008006" key="4">
    <source>
        <dbReference type="Google" id="ProtNLM"/>
    </source>
</evidence>
<dbReference type="Proteomes" id="UP000030661">
    <property type="component" value="Unassembled WGS sequence"/>
</dbReference>
<dbReference type="EMBL" id="DF820467">
    <property type="protein sequence ID" value="GAK58385.1"/>
    <property type="molecule type" value="Genomic_DNA"/>
</dbReference>
<evidence type="ECO:0000256" key="1">
    <source>
        <dbReference type="SAM" id="Phobius"/>
    </source>
</evidence>
<keyword evidence="1" id="KW-1133">Transmembrane helix</keyword>
<evidence type="ECO:0000313" key="2">
    <source>
        <dbReference type="EMBL" id="GAK58385.1"/>
    </source>
</evidence>
<keyword evidence="1" id="KW-0812">Transmembrane</keyword>
<accession>A0A081C1D0</accession>
<evidence type="ECO:0000313" key="3">
    <source>
        <dbReference type="Proteomes" id="UP000030661"/>
    </source>
</evidence>
<dbReference type="eggNOG" id="ENOG5031UAF">
    <property type="taxonomic scope" value="Bacteria"/>
</dbReference>
<name>A0A081C1D0_VECG1</name>
<reference evidence="2" key="1">
    <citation type="journal article" date="2015" name="PeerJ">
        <title>First genomic representation of candidate bacterial phylum KSB3 points to enhanced environmental sensing as a trigger of wastewater bulking.</title>
        <authorList>
            <person name="Sekiguchi Y."/>
            <person name="Ohashi A."/>
            <person name="Parks D.H."/>
            <person name="Yamauchi T."/>
            <person name="Tyson G.W."/>
            <person name="Hugenholtz P."/>
        </authorList>
    </citation>
    <scope>NUCLEOTIDE SEQUENCE [LARGE SCALE GENOMIC DNA]</scope>
</reference>
<protein>
    <recommendedName>
        <fullName evidence="4">DUF340 domain-containing protein</fullName>
    </recommendedName>
</protein>